<comment type="caution">
    <text evidence="1">The sequence shown here is derived from an EMBL/GenBank/DDBJ whole genome shotgun (WGS) entry which is preliminary data.</text>
</comment>
<dbReference type="PANTHER" id="PTHR36932">
    <property type="entry name" value="CAPSULAR POLYSACCHARIDE BIOSYNTHESIS PROTEIN"/>
    <property type="match status" value="1"/>
</dbReference>
<dbReference type="PANTHER" id="PTHR36932:SF1">
    <property type="entry name" value="CAPSULAR POLYSACCHARIDE BIOSYNTHESIS PROTEIN"/>
    <property type="match status" value="1"/>
</dbReference>
<gene>
    <name evidence="2" type="ORF">ERW53_07885</name>
    <name evidence="1" type="ORF">ERW57_11550</name>
</gene>
<sequence length="446" mass="50398">MYTNRIYQKSPVPIQNGLLSCRALIRKILREGKNQSTLLSDIQKNEFDVSAMGSFVDTQLTHTLTQATKHVPFYKHAMVSPVHKIADFPIISKADIRENGDNFLADNHRGVIVSGATSGTTGTPLVIKQNMTSVVREQAFVARHLEWAGFKSGDKRAWIRGDMIVPLSQKEGPFWRYSWFENMIMLSSFHMSPNNLQGYIDAMVNYGTQIIQAYPSSIVTLAKHLDIHDQYYSGNLKSIVTSSESLSQEDKQLIEKRFGCIVFDWYGLFERVAAIGSCEHGRYHILSDYSHVELIDIGDGRHEIIGTNFNNSLQPLIRYRTGDHVYLSNETACPCGRVFPVIDRIEGRIGDYLLGEDGQKVHILNHIPKGVTGLIATQFIQNEPKSIEVQAVVNRDLFDEQQEHILIANTKERLGQSMDVFVTIVEQIQKTKNGKTRQAICRVKDA</sequence>
<dbReference type="AlphaFoldDB" id="A0A4Q5KVD6"/>
<accession>A0A4Q5KVD6</accession>
<proteinExistence type="predicted"/>
<evidence type="ECO:0000313" key="3">
    <source>
        <dbReference type="Proteomes" id="UP000294063"/>
    </source>
</evidence>
<protein>
    <submittedName>
        <fullName evidence="1">Phenylacetate--CoA ligase family protein</fullName>
    </submittedName>
</protein>
<dbReference type="Gene3D" id="3.40.50.12780">
    <property type="entry name" value="N-terminal domain of ligase-like"/>
    <property type="match status" value="1"/>
</dbReference>
<evidence type="ECO:0000313" key="1">
    <source>
        <dbReference type="EMBL" id="RYU50832.1"/>
    </source>
</evidence>
<dbReference type="InterPro" id="IPR042099">
    <property type="entry name" value="ANL_N_sf"/>
</dbReference>
<dbReference type="GO" id="GO:0016874">
    <property type="term" value="F:ligase activity"/>
    <property type="evidence" value="ECO:0007669"/>
    <property type="project" value="UniProtKB-KW"/>
</dbReference>
<organism evidence="1 3">
    <name type="scientific">Aliivibrio finisterrensis</name>
    <dbReference type="NCBI Taxonomy" id="511998"/>
    <lineage>
        <taxon>Bacteria</taxon>
        <taxon>Pseudomonadati</taxon>
        <taxon>Pseudomonadota</taxon>
        <taxon>Gammaproteobacteria</taxon>
        <taxon>Vibrionales</taxon>
        <taxon>Vibrionaceae</taxon>
        <taxon>Aliivibrio</taxon>
    </lineage>
</organism>
<keyword evidence="1" id="KW-0436">Ligase</keyword>
<dbReference type="RefSeq" id="WP_130047992.1">
    <property type="nucleotide sequence ID" value="NZ_SEZK01000018.1"/>
</dbReference>
<evidence type="ECO:0000313" key="2">
    <source>
        <dbReference type="EMBL" id="RYU64985.1"/>
    </source>
</evidence>
<dbReference type="PROSITE" id="PS51257">
    <property type="entry name" value="PROKAR_LIPOPROTEIN"/>
    <property type="match status" value="1"/>
</dbReference>
<dbReference type="Proteomes" id="UP000294063">
    <property type="component" value="Unassembled WGS sequence"/>
</dbReference>
<dbReference type="Proteomes" id="UP000294166">
    <property type="component" value="Unassembled WGS sequence"/>
</dbReference>
<reference evidence="3 4" key="1">
    <citation type="submission" date="2019-02" db="EMBL/GenBank/DDBJ databases">
        <title>Genome sequences of Aliivibrio finisterrensis strains from farmed Atlantic salmon.</title>
        <authorList>
            <person name="Bowman J.P."/>
        </authorList>
    </citation>
    <scope>NUCLEOTIDE SEQUENCE [LARGE SCALE GENOMIC DNA]</scope>
    <source>
        <strain evidence="2 4">A21</strain>
        <strain evidence="1 3">A46</strain>
    </source>
</reference>
<dbReference type="SUPFAM" id="SSF56801">
    <property type="entry name" value="Acetyl-CoA synthetase-like"/>
    <property type="match status" value="1"/>
</dbReference>
<dbReference type="InterPro" id="IPR053158">
    <property type="entry name" value="CapK_Type1_Caps_Biosynth"/>
</dbReference>
<dbReference type="EMBL" id="SEZK01000018">
    <property type="protein sequence ID" value="RYU50832.1"/>
    <property type="molecule type" value="Genomic_DNA"/>
</dbReference>
<dbReference type="EMBL" id="SEZN01000011">
    <property type="protein sequence ID" value="RYU64985.1"/>
    <property type="molecule type" value="Genomic_DNA"/>
</dbReference>
<name>A0A4Q5KVD6_9GAMM</name>
<keyword evidence="4" id="KW-1185">Reference proteome</keyword>
<evidence type="ECO:0000313" key="4">
    <source>
        <dbReference type="Proteomes" id="UP000294166"/>
    </source>
</evidence>